<evidence type="ECO:0000256" key="2">
    <source>
        <dbReference type="ARBA" id="ARBA00007806"/>
    </source>
</evidence>
<dbReference type="InterPro" id="IPR011013">
    <property type="entry name" value="Gal_mutarotase_sf_dom"/>
</dbReference>
<dbReference type="Gene3D" id="2.60.40.1760">
    <property type="entry name" value="glycosyl hydrolase (family 31)"/>
    <property type="match status" value="1"/>
</dbReference>
<dbReference type="CDD" id="cd06602">
    <property type="entry name" value="GH31_MGAM_SI_GAA"/>
    <property type="match status" value="1"/>
</dbReference>
<sequence>MSAPEYESPPPYSPPTKPIPGLPYDLPSSSAYPPPVYQPTAPPNPSTRLLNPVKAPITYETTVNLQPTEIYYVGGCPLCRRSRSLFSNVCSNCVVLGIDLKFKLHLDYFLARYCAYLFKRVSQDSTVKRLGENHGAVLKPVGENHGAVFENYESLRLSPTCDRISDEFKFDCFPRGQADQTSCEERGCCWSPTAKGSKVPYCYFPKNFHSYKVVNVTKSCCGLTLILNITANSVYPDDVRSLKMNVYFETPTRLRVKIIDNENMRYEPPYPEVPVMGHSSKNLQYSILVNEHTFGFAVVRKETGEIIFDVRNIGGFIYSNQFLQLSALIPSRYIYGLGERRNDFLLNTDWEEITLFNHGSAPADHSNLYGTHPFYLAMENGGFSHGVFLLNSNAMDIILQPAPAITYRTIGGVLDFYFFLGPSPTDVLQQYHEVIGYPFLPPYWSFGFQLSRFGLNSLNETVKFWQRNRDTGIPFDVMWSDIDYMENRNDFTISQSYSGFDTFIKKIHDIGMKYVIILDPGVASQLPRGTYPPYDEGIKSDIFVKTSTNLPIEGVVWNNPRGTVFPDFTNPNVIPYWLQMISELHKKIPFDGLWLDMNEIESFVDGSVSGCLPEHNTLDNPPYVPRVLGGKLNTRTLCMSAKHHAGSHYDVHNIYAFAEGISTSFCLATVRAKRPFILSRSTFAGSGHFVAHWTGDVFSTWDDMKHSVADILSFNLFGIPMVGADICGFNGNTTKELCQRWLQLGAFYPFSRNHNSDDAIDQDPAVWGKDIVESTKKALKMRYHFLPYLYTLFWNVNRNGGAVVRPLFFEFPDDPLTYTANTQFFWGHALLVVPVLTEHATTVTSYFPAATWIDAYTLESHRSNGDFVNLSAPLDKIPLYLRAGNIIPSQEPGQTITESRKNPFGLYVLLNENGDATGELYWDDGDSYLTDNENTYNHLQFQCTSSVISGLPVFAGYNGTMILETVYVVGIPGSVNSVQVNSQKHADFVWSSELEKLVIKNVRVDLSQAFNITWN</sequence>
<dbReference type="GO" id="GO:0005975">
    <property type="term" value="P:carbohydrate metabolic process"/>
    <property type="evidence" value="ECO:0007669"/>
    <property type="project" value="InterPro"/>
</dbReference>
<evidence type="ECO:0000256" key="4">
    <source>
        <dbReference type="ARBA" id="ARBA00023136"/>
    </source>
</evidence>
<dbReference type="Gene3D" id="2.60.40.1180">
    <property type="entry name" value="Golgi alpha-mannosidase II"/>
    <property type="match status" value="2"/>
</dbReference>
<evidence type="ECO:0000256" key="6">
    <source>
        <dbReference type="ARBA" id="ARBA00023180"/>
    </source>
</evidence>
<feature type="compositionally biased region" description="Pro residues" evidence="10">
    <location>
        <begin position="7"/>
        <end position="21"/>
    </location>
</feature>
<dbReference type="Pfam" id="PF13802">
    <property type="entry name" value="Gal_mutarotas_2"/>
    <property type="match status" value="1"/>
</dbReference>
<evidence type="ECO:0000313" key="12">
    <source>
        <dbReference type="EMBL" id="KAK7590952.1"/>
    </source>
</evidence>
<evidence type="ECO:0000259" key="11">
    <source>
        <dbReference type="PROSITE" id="PS51448"/>
    </source>
</evidence>
<feature type="domain" description="P-type" evidence="11">
    <location>
        <begin position="159"/>
        <end position="206"/>
    </location>
</feature>
<dbReference type="SUPFAM" id="SSF74650">
    <property type="entry name" value="Galactose mutarotase-like"/>
    <property type="match status" value="1"/>
</dbReference>
<dbReference type="Pfam" id="PF00088">
    <property type="entry name" value="Trefoil"/>
    <property type="match status" value="1"/>
</dbReference>
<dbReference type="GO" id="GO:0004558">
    <property type="term" value="F:alpha-1,4-glucosidase activity"/>
    <property type="evidence" value="ECO:0007669"/>
    <property type="project" value="TreeGrafter"/>
</dbReference>
<dbReference type="PROSITE" id="PS00707">
    <property type="entry name" value="GLYCOSYL_HYDROL_F31_2"/>
    <property type="match status" value="1"/>
</dbReference>
<dbReference type="Gene3D" id="4.10.110.10">
    <property type="entry name" value="Spasmolytic Protein, domain 1"/>
    <property type="match status" value="1"/>
</dbReference>
<keyword evidence="4" id="KW-0472">Membrane</keyword>
<dbReference type="PANTHER" id="PTHR22762:SF131">
    <property type="entry name" value="GLYCOSIDE HYDROLASE FAMILY 31 N-TERMINAL DOMAIN-CONTAINING PROTEIN"/>
    <property type="match status" value="1"/>
</dbReference>
<dbReference type="InterPro" id="IPR000519">
    <property type="entry name" value="P_trefoil_dom"/>
</dbReference>
<gene>
    <name evidence="12" type="ORF">V9T40_002565</name>
</gene>
<dbReference type="GO" id="GO:0030246">
    <property type="term" value="F:carbohydrate binding"/>
    <property type="evidence" value="ECO:0007669"/>
    <property type="project" value="InterPro"/>
</dbReference>
<dbReference type="Pfam" id="PF21365">
    <property type="entry name" value="Glyco_hydro_31_3rd"/>
    <property type="match status" value="1"/>
</dbReference>
<organism evidence="12 13">
    <name type="scientific">Parthenolecanium corni</name>
    <dbReference type="NCBI Taxonomy" id="536013"/>
    <lineage>
        <taxon>Eukaryota</taxon>
        <taxon>Metazoa</taxon>
        <taxon>Ecdysozoa</taxon>
        <taxon>Arthropoda</taxon>
        <taxon>Hexapoda</taxon>
        <taxon>Insecta</taxon>
        <taxon>Pterygota</taxon>
        <taxon>Neoptera</taxon>
        <taxon>Paraneoptera</taxon>
        <taxon>Hemiptera</taxon>
        <taxon>Sternorrhyncha</taxon>
        <taxon>Coccoidea</taxon>
        <taxon>Coccidae</taxon>
        <taxon>Parthenolecanium</taxon>
    </lineage>
</organism>
<dbReference type="SUPFAM" id="SSF51445">
    <property type="entry name" value="(Trans)glycosidases"/>
    <property type="match status" value="1"/>
</dbReference>
<dbReference type="InterPro" id="IPR017853">
    <property type="entry name" value="GH"/>
</dbReference>
<dbReference type="InterPro" id="IPR030459">
    <property type="entry name" value="Glyco_hydro_31_CS"/>
</dbReference>
<dbReference type="PANTHER" id="PTHR22762">
    <property type="entry name" value="ALPHA-GLUCOSIDASE"/>
    <property type="match status" value="1"/>
</dbReference>
<comment type="similarity">
    <text evidence="2 9">Belongs to the glycosyl hydrolase 31 family.</text>
</comment>
<dbReference type="SUPFAM" id="SSF51011">
    <property type="entry name" value="Glycosyl hydrolase domain"/>
    <property type="match status" value="1"/>
</dbReference>
<keyword evidence="5" id="KW-1015">Disulfide bond</keyword>
<evidence type="ECO:0000256" key="3">
    <source>
        <dbReference type="ARBA" id="ARBA00022801"/>
    </source>
</evidence>
<comment type="subcellular location">
    <subcellularLocation>
        <location evidence="1">Membrane</location>
    </subcellularLocation>
</comment>
<evidence type="ECO:0000256" key="9">
    <source>
        <dbReference type="RuleBase" id="RU361185"/>
    </source>
</evidence>
<dbReference type="InterPro" id="IPR030458">
    <property type="entry name" value="Glyco_hydro_31_AS"/>
</dbReference>
<dbReference type="EMBL" id="JBBCAQ010000022">
    <property type="protein sequence ID" value="KAK7590952.1"/>
    <property type="molecule type" value="Genomic_DNA"/>
</dbReference>
<dbReference type="InterPro" id="IPR025887">
    <property type="entry name" value="Glyco_hydro_31_N_dom"/>
</dbReference>
<dbReference type="InterPro" id="IPR044913">
    <property type="entry name" value="P_trefoil_dom_sf"/>
</dbReference>
<evidence type="ECO:0000256" key="8">
    <source>
        <dbReference type="PROSITE-ProRule" id="PRU00779"/>
    </source>
</evidence>
<evidence type="ECO:0000256" key="5">
    <source>
        <dbReference type="ARBA" id="ARBA00023157"/>
    </source>
</evidence>
<proteinExistence type="inferred from homology"/>
<protein>
    <recommendedName>
        <fullName evidence="11">P-type domain-containing protein</fullName>
    </recommendedName>
</protein>
<keyword evidence="3 9" id="KW-0378">Hydrolase</keyword>
<keyword evidence="13" id="KW-1185">Reference proteome</keyword>
<dbReference type="AlphaFoldDB" id="A0AAN9TUR7"/>
<evidence type="ECO:0000313" key="13">
    <source>
        <dbReference type="Proteomes" id="UP001367676"/>
    </source>
</evidence>
<name>A0AAN9TUR7_9HEMI</name>
<feature type="region of interest" description="Disordered" evidence="10">
    <location>
        <begin position="1"/>
        <end position="48"/>
    </location>
</feature>
<dbReference type="CDD" id="cd14752">
    <property type="entry name" value="GH31_N"/>
    <property type="match status" value="1"/>
</dbReference>
<keyword evidence="7 9" id="KW-0326">Glycosidase</keyword>
<dbReference type="InterPro" id="IPR048395">
    <property type="entry name" value="Glyco_hydro_31_C"/>
</dbReference>
<keyword evidence="6" id="KW-0325">Glycoprotein</keyword>
<comment type="caution">
    <text evidence="8">Lacks conserved residue(s) required for the propagation of feature annotation.</text>
</comment>
<dbReference type="PROSITE" id="PS00129">
    <property type="entry name" value="GLYCOSYL_HYDROL_F31_1"/>
    <property type="match status" value="1"/>
</dbReference>
<dbReference type="InterPro" id="IPR000322">
    <property type="entry name" value="Glyco_hydro_31_TIM"/>
</dbReference>
<dbReference type="Gene3D" id="3.20.20.80">
    <property type="entry name" value="Glycosidases"/>
    <property type="match status" value="1"/>
</dbReference>
<comment type="caution">
    <text evidence="12">The sequence shown here is derived from an EMBL/GenBank/DDBJ whole genome shotgun (WGS) entry which is preliminary data.</text>
</comment>
<accession>A0AAN9TUR7</accession>
<feature type="compositionally biased region" description="Pro residues" evidence="10">
    <location>
        <begin position="32"/>
        <end position="45"/>
    </location>
</feature>
<dbReference type="InterPro" id="IPR013780">
    <property type="entry name" value="Glyco_hydro_b"/>
</dbReference>
<dbReference type="Pfam" id="PF01055">
    <property type="entry name" value="Glyco_hydro_31_2nd"/>
    <property type="match status" value="1"/>
</dbReference>
<dbReference type="GO" id="GO:0016020">
    <property type="term" value="C:membrane"/>
    <property type="evidence" value="ECO:0007669"/>
    <property type="project" value="UniProtKB-SubCell"/>
</dbReference>
<evidence type="ECO:0000256" key="10">
    <source>
        <dbReference type="SAM" id="MobiDB-lite"/>
    </source>
</evidence>
<dbReference type="Proteomes" id="UP001367676">
    <property type="component" value="Unassembled WGS sequence"/>
</dbReference>
<reference evidence="12 13" key="1">
    <citation type="submission" date="2024-03" db="EMBL/GenBank/DDBJ databases">
        <title>Adaptation during the transition from Ophiocordyceps entomopathogen to insect associate is accompanied by gene loss and intensified selection.</title>
        <authorList>
            <person name="Ward C.M."/>
            <person name="Onetto C.A."/>
            <person name="Borneman A.R."/>
        </authorList>
    </citation>
    <scope>NUCLEOTIDE SEQUENCE [LARGE SCALE GENOMIC DNA]</scope>
    <source>
        <strain evidence="12">AWRI1</strain>
        <tissue evidence="12">Single Adult Female</tissue>
    </source>
</reference>
<dbReference type="CDD" id="cd00111">
    <property type="entry name" value="Trefoil"/>
    <property type="match status" value="1"/>
</dbReference>
<evidence type="ECO:0000256" key="7">
    <source>
        <dbReference type="ARBA" id="ARBA00023295"/>
    </source>
</evidence>
<evidence type="ECO:0000256" key="1">
    <source>
        <dbReference type="ARBA" id="ARBA00004370"/>
    </source>
</evidence>
<dbReference type="PROSITE" id="PS51448">
    <property type="entry name" value="P_TREFOIL_2"/>
    <property type="match status" value="1"/>
</dbReference>